<organism evidence="2 3">
    <name type="scientific">Tamaricihabitans halophyticus</name>
    <dbReference type="NCBI Taxonomy" id="1262583"/>
    <lineage>
        <taxon>Bacteria</taxon>
        <taxon>Bacillati</taxon>
        <taxon>Actinomycetota</taxon>
        <taxon>Actinomycetes</taxon>
        <taxon>Pseudonocardiales</taxon>
        <taxon>Pseudonocardiaceae</taxon>
        <taxon>Tamaricihabitans</taxon>
    </lineage>
</organism>
<dbReference type="Proteomes" id="UP000294911">
    <property type="component" value="Unassembled WGS sequence"/>
</dbReference>
<dbReference type="RefSeq" id="WP_132881153.1">
    <property type="nucleotide sequence ID" value="NZ_SLXQ01000027.1"/>
</dbReference>
<accession>A0A4R2PYG4</accession>
<feature type="compositionally biased region" description="Pro residues" evidence="1">
    <location>
        <begin position="229"/>
        <end position="238"/>
    </location>
</feature>
<protein>
    <submittedName>
        <fullName evidence="2">Uncharacterized protein</fullName>
    </submittedName>
</protein>
<feature type="region of interest" description="Disordered" evidence="1">
    <location>
        <begin position="219"/>
        <end position="238"/>
    </location>
</feature>
<name>A0A4R2PYG4_9PSEU</name>
<sequence length="238" mass="25242">MTTVIIIVVLVVIAAGALALIPLMNASTRQARLAPEEPSGPLPGSPAQVWLARGERVLGELRGKLSEAPVFDMLSADAEQVVGELRATAGQVAELDRGIAQIPTPELERQRDHLAEQLSARQTAEASPEGLTEQYELTKARESVESRLAVAERQRAARDALLTRMESAVLGLESSRDEVTVMLVESAGAELPAAATAQAALSERLTGLRAGLTEVRELTAGDMVRPDTDPPPVDRSSG</sequence>
<comment type="caution">
    <text evidence="2">The sequence shown here is derived from an EMBL/GenBank/DDBJ whole genome shotgun (WGS) entry which is preliminary data.</text>
</comment>
<evidence type="ECO:0000256" key="1">
    <source>
        <dbReference type="SAM" id="MobiDB-lite"/>
    </source>
</evidence>
<evidence type="ECO:0000313" key="2">
    <source>
        <dbReference type="EMBL" id="TCP41127.1"/>
    </source>
</evidence>
<evidence type="ECO:0000313" key="3">
    <source>
        <dbReference type="Proteomes" id="UP000294911"/>
    </source>
</evidence>
<dbReference type="AlphaFoldDB" id="A0A4R2PYG4"/>
<proteinExistence type="predicted"/>
<gene>
    <name evidence="2" type="ORF">EV191_12725</name>
</gene>
<feature type="compositionally biased region" description="Basic and acidic residues" evidence="1">
    <location>
        <begin position="219"/>
        <end position="228"/>
    </location>
</feature>
<keyword evidence="3" id="KW-1185">Reference proteome</keyword>
<dbReference type="EMBL" id="SLXQ01000027">
    <property type="protein sequence ID" value="TCP41127.1"/>
    <property type="molecule type" value="Genomic_DNA"/>
</dbReference>
<reference evidence="2 3" key="1">
    <citation type="submission" date="2019-03" db="EMBL/GenBank/DDBJ databases">
        <title>Genomic Encyclopedia of Type Strains, Phase IV (KMG-IV): sequencing the most valuable type-strain genomes for metagenomic binning, comparative biology and taxonomic classification.</title>
        <authorList>
            <person name="Goeker M."/>
        </authorList>
    </citation>
    <scope>NUCLEOTIDE SEQUENCE [LARGE SCALE GENOMIC DNA]</scope>
    <source>
        <strain evidence="2 3">DSM 45765</strain>
    </source>
</reference>